<accession>A0A3E0W6W6</accession>
<dbReference type="EMBL" id="NBXE01000035">
    <property type="protein sequence ID" value="RFA25096.1"/>
    <property type="molecule type" value="Genomic_DNA"/>
</dbReference>
<dbReference type="AlphaFoldDB" id="A0A3E0W6W6"/>
<proteinExistence type="predicted"/>
<dbReference type="InterPro" id="IPR023365">
    <property type="entry name" value="Sortase_dom-sf"/>
</dbReference>
<dbReference type="CDD" id="cd05829">
    <property type="entry name" value="Sortase_F"/>
    <property type="match status" value="1"/>
</dbReference>
<evidence type="ECO:0008006" key="5">
    <source>
        <dbReference type="Google" id="ProtNLM"/>
    </source>
</evidence>
<evidence type="ECO:0000313" key="4">
    <source>
        <dbReference type="Proteomes" id="UP000257080"/>
    </source>
</evidence>
<name>A0A3E0W6W6_9MICO</name>
<dbReference type="Proteomes" id="UP000257080">
    <property type="component" value="Unassembled WGS sequence"/>
</dbReference>
<evidence type="ECO:0000256" key="1">
    <source>
        <dbReference type="ARBA" id="ARBA00022801"/>
    </source>
</evidence>
<keyword evidence="1" id="KW-0378">Hydrolase</keyword>
<organism evidence="3 4">
    <name type="scientific">Subtercola boreus</name>
    <dbReference type="NCBI Taxonomy" id="120213"/>
    <lineage>
        <taxon>Bacteria</taxon>
        <taxon>Bacillati</taxon>
        <taxon>Actinomycetota</taxon>
        <taxon>Actinomycetes</taxon>
        <taxon>Micrococcales</taxon>
        <taxon>Microbacteriaceae</taxon>
        <taxon>Subtercola</taxon>
    </lineage>
</organism>
<dbReference type="SUPFAM" id="SSF63817">
    <property type="entry name" value="Sortase"/>
    <property type="match status" value="1"/>
</dbReference>
<evidence type="ECO:0000313" key="3">
    <source>
        <dbReference type="EMBL" id="RFA25096.1"/>
    </source>
</evidence>
<gene>
    <name evidence="3" type="ORF">B7R25_14975</name>
</gene>
<feature type="region of interest" description="Disordered" evidence="2">
    <location>
        <begin position="1"/>
        <end position="37"/>
    </location>
</feature>
<evidence type="ECO:0000256" key="2">
    <source>
        <dbReference type="SAM" id="MobiDB-lite"/>
    </source>
</evidence>
<dbReference type="OrthoDB" id="525039at2"/>
<protein>
    <recommendedName>
        <fullName evidence="5">Class F sortase</fullName>
    </recommendedName>
</protein>
<dbReference type="GO" id="GO:0016787">
    <property type="term" value="F:hydrolase activity"/>
    <property type="evidence" value="ECO:0007669"/>
    <property type="project" value="UniProtKB-KW"/>
</dbReference>
<reference evidence="3 4" key="1">
    <citation type="submission" date="2017-04" db="EMBL/GenBank/DDBJ databases">
        <title>Comparative genome analysis of Subtercola boreus.</title>
        <authorList>
            <person name="Cho Y.-J."/>
            <person name="Cho A."/>
            <person name="Kim O.-S."/>
            <person name="Lee J.-I."/>
        </authorList>
    </citation>
    <scope>NUCLEOTIDE SEQUENCE [LARGE SCALE GENOMIC DNA]</scope>
    <source>
        <strain evidence="3 4">P28004</strain>
    </source>
</reference>
<dbReference type="Gene3D" id="2.40.260.10">
    <property type="entry name" value="Sortase"/>
    <property type="match status" value="1"/>
</dbReference>
<dbReference type="InterPro" id="IPR005754">
    <property type="entry name" value="Sortase"/>
</dbReference>
<dbReference type="InterPro" id="IPR042001">
    <property type="entry name" value="Sortase_F"/>
</dbReference>
<comment type="caution">
    <text evidence="3">The sequence shown here is derived from an EMBL/GenBank/DDBJ whole genome shotgun (WGS) entry which is preliminary data.</text>
</comment>
<feature type="compositionally biased region" description="Low complexity" evidence="2">
    <location>
        <begin position="16"/>
        <end position="29"/>
    </location>
</feature>
<sequence>MPPLVITSPTPAPSGVPTSAATPPTDAGPTAPPVPVRSSALGSQVSAVVVAPTHLSIEAVDIDMAVLPMGVDAAGQMELPEDSAEAGWYEYGPAPDDPAGTTVIAAHVDSLVFGLGQFVKLRDIAAGETVSLTTADGSIHVYTVTQVTRTPKTDVALDQIFDRSGAPRLVLVTCGGVFDADTGHYLDNVIVTATPVA</sequence>
<dbReference type="Pfam" id="PF04203">
    <property type="entry name" value="Sortase"/>
    <property type="match status" value="1"/>
</dbReference>